<name>A0A8X6YPD2_9ARAC</name>
<organism evidence="1 2">
    <name type="scientific">Trichonephila inaurata madagascariensis</name>
    <dbReference type="NCBI Taxonomy" id="2747483"/>
    <lineage>
        <taxon>Eukaryota</taxon>
        <taxon>Metazoa</taxon>
        <taxon>Ecdysozoa</taxon>
        <taxon>Arthropoda</taxon>
        <taxon>Chelicerata</taxon>
        <taxon>Arachnida</taxon>
        <taxon>Araneae</taxon>
        <taxon>Araneomorphae</taxon>
        <taxon>Entelegynae</taxon>
        <taxon>Araneoidea</taxon>
        <taxon>Nephilidae</taxon>
        <taxon>Trichonephila</taxon>
        <taxon>Trichonephila inaurata</taxon>
    </lineage>
</organism>
<sequence length="277" mass="31500">MGDSKRTTFAVYITYIERKFEISEGGSVVCTGRVNVLNETKHKDSTQCFKDEDMKNLSLDASDVYKELRLRGYEYGPKFQGIIGADVEGNRGLLKWTGQWVAFLDSLLQLTVLSYQERALCLPTRIKKVTIDPEFHKAYMTKSLTKYQENNASRKAENCIGSPIVLGYSVHEINSPENCVNVNYAIALSLQSRANGQENCLTFCKMSKTESVKSYQDSVIRIEVGKYEKWVPELRKKRLQDSMSSEGSEKNMVSVYLLVRQLLPYHNLIPNSSSTKK</sequence>
<dbReference type="Proteomes" id="UP000886998">
    <property type="component" value="Unassembled WGS sequence"/>
</dbReference>
<dbReference type="EMBL" id="BMAV01020834">
    <property type="protein sequence ID" value="GFY74596.1"/>
    <property type="molecule type" value="Genomic_DNA"/>
</dbReference>
<keyword evidence="2" id="KW-1185">Reference proteome</keyword>
<comment type="caution">
    <text evidence="1">The sequence shown here is derived from an EMBL/GenBank/DDBJ whole genome shotgun (WGS) entry which is preliminary data.</text>
</comment>
<gene>
    <name evidence="1" type="primary">Fasn</name>
    <name evidence="1" type="ORF">TNIN_83531</name>
</gene>
<proteinExistence type="predicted"/>
<evidence type="ECO:0000313" key="2">
    <source>
        <dbReference type="Proteomes" id="UP000886998"/>
    </source>
</evidence>
<accession>A0A8X6YPD2</accession>
<dbReference type="Gene3D" id="3.10.129.110">
    <property type="entry name" value="Polyketide synthase dehydratase"/>
    <property type="match status" value="1"/>
</dbReference>
<protein>
    <submittedName>
        <fullName evidence="1">Fatty acid synthase</fullName>
    </submittedName>
</protein>
<dbReference type="InterPro" id="IPR042104">
    <property type="entry name" value="PKS_dehydratase_sf"/>
</dbReference>
<evidence type="ECO:0000313" key="1">
    <source>
        <dbReference type="EMBL" id="GFY74596.1"/>
    </source>
</evidence>
<dbReference type="OrthoDB" id="6432380at2759"/>
<reference evidence="1" key="1">
    <citation type="submission" date="2020-08" db="EMBL/GenBank/DDBJ databases">
        <title>Multicomponent nature underlies the extraordinary mechanical properties of spider dragline silk.</title>
        <authorList>
            <person name="Kono N."/>
            <person name="Nakamura H."/>
            <person name="Mori M."/>
            <person name="Yoshida Y."/>
            <person name="Ohtoshi R."/>
            <person name="Malay A.D."/>
            <person name="Moran D.A.P."/>
            <person name="Tomita M."/>
            <person name="Numata K."/>
            <person name="Arakawa K."/>
        </authorList>
    </citation>
    <scope>NUCLEOTIDE SEQUENCE</scope>
</reference>
<dbReference type="AlphaFoldDB" id="A0A8X6YPD2"/>